<dbReference type="AlphaFoldDB" id="A0A2R8BLW3"/>
<evidence type="ECO:0000313" key="2">
    <source>
        <dbReference type="Proteomes" id="UP000244924"/>
    </source>
</evidence>
<dbReference type="Gene3D" id="3.40.50.720">
    <property type="entry name" value="NAD(P)-binding Rossmann-like Domain"/>
    <property type="match status" value="1"/>
</dbReference>
<evidence type="ECO:0000313" key="1">
    <source>
        <dbReference type="EMBL" id="SPH24320.1"/>
    </source>
</evidence>
<keyword evidence="2" id="KW-1185">Reference proteome</keyword>
<proteinExistence type="predicted"/>
<name>A0A2R8BLW3_9RHOB</name>
<dbReference type="InterPro" id="IPR052184">
    <property type="entry name" value="SDR_enzymes"/>
</dbReference>
<dbReference type="GO" id="GO:0016616">
    <property type="term" value="F:oxidoreductase activity, acting on the CH-OH group of donors, NAD or NADP as acceptor"/>
    <property type="evidence" value="ECO:0007669"/>
    <property type="project" value="TreeGrafter"/>
</dbReference>
<dbReference type="PANTHER" id="PTHR45458">
    <property type="entry name" value="SHORT-CHAIN DEHYDROGENASE/REDUCTASE SDR"/>
    <property type="match status" value="1"/>
</dbReference>
<reference evidence="1 2" key="1">
    <citation type="submission" date="2018-03" db="EMBL/GenBank/DDBJ databases">
        <authorList>
            <person name="Keele B.F."/>
        </authorList>
    </citation>
    <scope>NUCLEOTIDE SEQUENCE [LARGE SCALE GENOMIC DNA]</scope>
    <source>
        <strain evidence="1 2">CECT 8626</strain>
    </source>
</reference>
<protein>
    <submittedName>
        <fullName evidence="1">C-factor</fullName>
    </submittedName>
</protein>
<dbReference type="EMBL" id="OMOQ01000003">
    <property type="protein sequence ID" value="SPH24320.1"/>
    <property type="molecule type" value="Genomic_DNA"/>
</dbReference>
<dbReference type="InterPro" id="IPR036291">
    <property type="entry name" value="NAD(P)-bd_dom_sf"/>
</dbReference>
<dbReference type="SUPFAM" id="SSF51735">
    <property type="entry name" value="NAD(P)-binding Rossmann-fold domains"/>
    <property type="match status" value="1"/>
</dbReference>
<accession>A0A2R8BLW3</accession>
<sequence>MGRDYRRNPTKEKCFFSTTPVYPTPVCILWAVMPSEMRSLVIGASGGIGAALARELAQHGEVVTLSRSVDGVDVTEEDSVAAALDRLDGSFDLVFVATGALGTPEKSLRALSSDELAAQFAVNTIGPALVLKHAVRLLPRGRRSVFAALSARVGSIGDNRLGGWYAYRASKAALNQMLHGASVEIARTHPEAIVALLHPGTVATSFTQDYPANNKVTPSEAARDLIRVLESLSPSQSGGFFDYAGNPIPW</sequence>
<dbReference type="Proteomes" id="UP000244924">
    <property type="component" value="Unassembled WGS sequence"/>
</dbReference>
<dbReference type="Pfam" id="PF13561">
    <property type="entry name" value="adh_short_C2"/>
    <property type="match status" value="1"/>
</dbReference>
<dbReference type="InterPro" id="IPR002347">
    <property type="entry name" value="SDR_fam"/>
</dbReference>
<dbReference type="PANTHER" id="PTHR45458:SF2">
    <property type="entry name" value="OXIDOREDUCTASE, SHORT CHAIN DEHYDROGENASE_REDUCTASE FAMILY SUPERFAMILY (AFU_ORTHOLOGUE AFUA_3G13450)"/>
    <property type="match status" value="1"/>
</dbReference>
<gene>
    <name evidence="1" type="primary">csgA_1</name>
    <name evidence="1" type="ORF">DEA8626_03371</name>
</gene>
<dbReference type="PRINTS" id="PR00081">
    <property type="entry name" value="GDHRDH"/>
</dbReference>
<organism evidence="1 2">
    <name type="scientific">Albidovulum aquaemixtae</name>
    <dbReference type="NCBI Taxonomy" id="1542388"/>
    <lineage>
        <taxon>Bacteria</taxon>
        <taxon>Pseudomonadati</taxon>
        <taxon>Pseudomonadota</taxon>
        <taxon>Alphaproteobacteria</taxon>
        <taxon>Rhodobacterales</taxon>
        <taxon>Paracoccaceae</taxon>
        <taxon>Albidovulum</taxon>
    </lineage>
</organism>